<proteinExistence type="predicted"/>
<accession>A0A2C6MEI5</accession>
<dbReference type="Pfam" id="PF02915">
    <property type="entry name" value="Rubrerythrin"/>
    <property type="match status" value="1"/>
</dbReference>
<dbReference type="EMBL" id="AWQQ01000080">
    <property type="protein sequence ID" value="PHJ37773.1"/>
    <property type="molecule type" value="Genomic_DNA"/>
</dbReference>
<evidence type="ECO:0000313" key="2">
    <source>
        <dbReference type="EMBL" id="PHJ37773.1"/>
    </source>
</evidence>
<dbReference type="GO" id="GO:0016491">
    <property type="term" value="F:oxidoreductase activity"/>
    <property type="evidence" value="ECO:0007669"/>
    <property type="project" value="InterPro"/>
</dbReference>
<gene>
    <name evidence="2" type="ORF">P378_13955</name>
</gene>
<dbReference type="Gene3D" id="1.20.1260.10">
    <property type="match status" value="1"/>
</dbReference>
<comment type="caution">
    <text evidence="2">The sequence shown here is derived from an EMBL/GenBank/DDBJ whole genome shotgun (WGS) entry which is preliminary data.</text>
</comment>
<organism evidence="2 3">
    <name type="scientific">Desulforamulus profundi</name>
    <dbReference type="NCBI Taxonomy" id="1383067"/>
    <lineage>
        <taxon>Bacteria</taxon>
        <taxon>Bacillati</taxon>
        <taxon>Bacillota</taxon>
        <taxon>Clostridia</taxon>
        <taxon>Eubacteriales</taxon>
        <taxon>Peptococcaceae</taxon>
        <taxon>Desulforamulus</taxon>
    </lineage>
</organism>
<dbReference type="InterPro" id="IPR009078">
    <property type="entry name" value="Ferritin-like_SF"/>
</dbReference>
<dbReference type="OrthoDB" id="271558at2"/>
<sequence>MTGKCLNLSTVVELAAANSEKGVQYYRKMKEMAEDTVAGEIFHRLAEEEDEERRALHKVAKAEAEKAQINMDEQTYCYLCALGDELNFPHDETRLFKAVSPREAFEIGIEAKKDGILLYHEFMKRCVSDEAKNILSHLIESEQRHLLELRDYMYEICPTGCKYYHKNGNNGEGNK</sequence>
<feature type="domain" description="Rubrerythrin diiron-binding" evidence="1">
    <location>
        <begin position="13"/>
        <end position="150"/>
    </location>
</feature>
<dbReference type="InterPro" id="IPR012347">
    <property type="entry name" value="Ferritin-like"/>
</dbReference>
<dbReference type="AlphaFoldDB" id="A0A2C6MEI5"/>
<protein>
    <recommendedName>
        <fullName evidence="1">Rubrerythrin diiron-binding domain-containing protein</fullName>
    </recommendedName>
</protein>
<dbReference type="GO" id="GO:0046872">
    <property type="term" value="F:metal ion binding"/>
    <property type="evidence" value="ECO:0007669"/>
    <property type="project" value="InterPro"/>
</dbReference>
<evidence type="ECO:0000259" key="1">
    <source>
        <dbReference type="Pfam" id="PF02915"/>
    </source>
</evidence>
<reference evidence="2 3" key="1">
    <citation type="submission" date="2013-09" db="EMBL/GenBank/DDBJ databases">
        <title>Biodegradation of hydrocarbons in the deep terrestrial subsurface : characterization of a microbial consortium composed of two Desulfotomaculum species originating from a deep geological formation.</title>
        <authorList>
            <person name="Aullo T."/>
            <person name="Berlendis S."/>
            <person name="Lascourreges J.-F."/>
            <person name="Dessort D."/>
            <person name="Saint-Laurent S."/>
            <person name="Schraauwers B."/>
            <person name="Mas J."/>
            <person name="Magot M."/>
            <person name="Ranchou-Peyruse A."/>
        </authorList>
    </citation>
    <scope>NUCLEOTIDE SEQUENCE [LARGE SCALE GENOMIC DNA]</scope>
    <source>
        <strain evidence="2 3">Bs107</strain>
    </source>
</reference>
<dbReference type="SUPFAM" id="SSF47240">
    <property type="entry name" value="Ferritin-like"/>
    <property type="match status" value="1"/>
</dbReference>
<name>A0A2C6MEI5_9FIRM</name>
<dbReference type="RefSeq" id="WP_099083473.1">
    <property type="nucleotide sequence ID" value="NZ_AWQQ01000080.1"/>
</dbReference>
<keyword evidence="3" id="KW-1185">Reference proteome</keyword>
<evidence type="ECO:0000313" key="3">
    <source>
        <dbReference type="Proteomes" id="UP000222564"/>
    </source>
</evidence>
<dbReference type="Proteomes" id="UP000222564">
    <property type="component" value="Unassembled WGS sequence"/>
</dbReference>
<dbReference type="InterPro" id="IPR003251">
    <property type="entry name" value="Rr_diiron-bd_dom"/>
</dbReference>